<dbReference type="PROSITE" id="PS50914">
    <property type="entry name" value="BON"/>
    <property type="match status" value="1"/>
</dbReference>
<feature type="compositionally biased region" description="Low complexity" evidence="6">
    <location>
        <begin position="26"/>
        <end position="40"/>
    </location>
</feature>
<dbReference type="GO" id="GO:0042597">
    <property type="term" value="C:periplasmic space"/>
    <property type="evidence" value="ECO:0007669"/>
    <property type="project" value="UniProtKB-SubCell"/>
</dbReference>
<feature type="signal peptide" evidence="7">
    <location>
        <begin position="1"/>
        <end position="28"/>
    </location>
</feature>
<gene>
    <name evidence="9" type="ORF">ALSL_1454</name>
</gene>
<evidence type="ECO:0000256" key="2">
    <source>
        <dbReference type="ARBA" id="ARBA00022729"/>
    </source>
</evidence>
<comment type="subcellular location">
    <subcellularLocation>
        <location evidence="1">Periplasm</location>
    </subcellularLocation>
</comment>
<dbReference type="FunFam" id="3.30.1340.30:FF:000001">
    <property type="entry name" value="Molecular chaperone OsmY"/>
    <property type="match status" value="1"/>
</dbReference>
<keyword evidence="2 7" id="KW-0732">Signal</keyword>
<reference evidence="10" key="1">
    <citation type="submission" date="2018-04" db="EMBL/GenBank/DDBJ databases">
        <authorList>
            <person name="Watanabe M."/>
            <person name="Kojima H."/>
        </authorList>
    </citation>
    <scope>NUCLEOTIDE SEQUENCE [LARGE SCALE GENOMIC DNA]</scope>
    <source>
        <strain evidence="10">Dysh456</strain>
    </source>
</reference>
<evidence type="ECO:0000256" key="5">
    <source>
        <dbReference type="ARBA" id="ARBA00070588"/>
    </source>
</evidence>
<organism evidence="9 10">
    <name type="scientific">Aerosticca soli</name>
    <dbReference type="NCBI Taxonomy" id="2010829"/>
    <lineage>
        <taxon>Bacteria</taxon>
        <taxon>Pseudomonadati</taxon>
        <taxon>Pseudomonadota</taxon>
        <taxon>Gammaproteobacteria</taxon>
        <taxon>Lysobacterales</taxon>
        <taxon>Rhodanobacteraceae</taxon>
        <taxon>Aerosticca</taxon>
    </lineage>
</organism>
<dbReference type="PANTHER" id="PTHR34606">
    <property type="entry name" value="BON DOMAIN-CONTAINING PROTEIN"/>
    <property type="match status" value="1"/>
</dbReference>
<evidence type="ECO:0000313" key="9">
    <source>
        <dbReference type="EMBL" id="BBD80111.1"/>
    </source>
</evidence>
<dbReference type="InterPro" id="IPR014004">
    <property type="entry name" value="Transpt-assoc_nodulatn_dom_bac"/>
</dbReference>
<evidence type="ECO:0000259" key="8">
    <source>
        <dbReference type="PROSITE" id="PS50914"/>
    </source>
</evidence>
<evidence type="ECO:0000256" key="7">
    <source>
        <dbReference type="SAM" id="SignalP"/>
    </source>
</evidence>
<evidence type="ECO:0000313" key="10">
    <source>
        <dbReference type="Proteomes" id="UP000270530"/>
    </source>
</evidence>
<evidence type="ECO:0000256" key="6">
    <source>
        <dbReference type="SAM" id="MobiDB-lite"/>
    </source>
</evidence>
<dbReference type="KEGG" id="rbd:ALSL_1454"/>
<keyword evidence="3" id="KW-0677">Repeat</keyword>
<dbReference type="PANTHER" id="PTHR34606:SF15">
    <property type="entry name" value="BON DOMAIN-CONTAINING PROTEIN"/>
    <property type="match status" value="1"/>
</dbReference>
<evidence type="ECO:0000256" key="1">
    <source>
        <dbReference type="ARBA" id="ARBA00004418"/>
    </source>
</evidence>
<dbReference type="OrthoDB" id="8910395at2"/>
<reference evidence="10" key="2">
    <citation type="submission" date="2018-06" db="EMBL/GenBank/DDBJ databases">
        <title>Genome sequence of Rhodanobacteraceae bacterium strain Dysh456.</title>
        <authorList>
            <person name="Fukui M."/>
        </authorList>
    </citation>
    <scope>NUCLEOTIDE SEQUENCE [LARGE SCALE GENOMIC DNA]</scope>
    <source>
        <strain evidence="10">Dysh456</strain>
    </source>
</reference>
<dbReference type="SMART" id="SM00749">
    <property type="entry name" value="BON"/>
    <property type="match status" value="1"/>
</dbReference>
<dbReference type="RefSeq" id="WP_126537834.1">
    <property type="nucleotide sequence ID" value="NZ_AP018560.1"/>
</dbReference>
<dbReference type="Pfam" id="PF04972">
    <property type="entry name" value="BON"/>
    <property type="match status" value="1"/>
</dbReference>
<dbReference type="Proteomes" id="UP000270530">
    <property type="component" value="Chromosome"/>
</dbReference>
<protein>
    <recommendedName>
        <fullName evidence="5">Osmotically-inducible protein Y</fullName>
    </recommendedName>
</protein>
<feature type="chain" id="PRO_5016274828" description="Osmotically-inducible protein Y" evidence="7">
    <location>
        <begin position="29"/>
        <end position="126"/>
    </location>
</feature>
<dbReference type="InterPro" id="IPR007055">
    <property type="entry name" value="BON_dom"/>
</dbReference>
<feature type="region of interest" description="Disordered" evidence="6">
    <location>
        <begin position="26"/>
        <end position="46"/>
    </location>
</feature>
<dbReference type="EMBL" id="AP018560">
    <property type="protein sequence ID" value="BBD80111.1"/>
    <property type="molecule type" value="Genomic_DNA"/>
</dbReference>
<proteinExistence type="predicted"/>
<dbReference type="Gene3D" id="3.30.1340.30">
    <property type="match status" value="1"/>
</dbReference>
<name>A0A2Z6E5T5_9GAMM</name>
<keyword evidence="4" id="KW-0574">Periplasm</keyword>
<accession>A0A2Z6E5T5</accession>
<dbReference type="AlphaFoldDB" id="A0A2Z6E5T5"/>
<feature type="domain" description="BON" evidence="8">
    <location>
        <begin position="49"/>
        <end position="118"/>
    </location>
</feature>
<evidence type="ECO:0000256" key="4">
    <source>
        <dbReference type="ARBA" id="ARBA00022764"/>
    </source>
</evidence>
<keyword evidence="10" id="KW-1185">Reference proteome</keyword>
<evidence type="ECO:0000256" key="3">
    <source>
        <dbReference type="ARBA" id="ARBA00022737"/>
    </source>
</evidence>
<dbReference type="InterPro" id="IPR051686">
    <property type="entry name" value="Lipoprotein_DolP"/>
</dbReference>
<sequence length="126" mass="12878">MPSLFPVRKALLSAALAMTAIGAAAAQAQEASTTGTQASSNQTVPDKAADAWITTKVKSELAATKGIHSTNIEVHTTDGVVTLSGTVGSNQERTKAEHVASKVKGVKKVDTSELKVDAAAHSDSAH</sequence>